<evidence type="ECO:0000313" key="8">
    <source>
        <dbReference type="Proteomes" id="UP001596113"/>
    </source>
</evidence>
<proteinExistence type="inferred from homology"/>
<dbReference type="HAMAP" id="MF_01925">
    <property type="entry name" value="P5C_reductase"/>
    <property type="match status" value="1"/>
</dbReference>
<comment type="catalytic activity">
    <reaction evidence="2">
        <text>L-proline + NAD(+) = (S)-1-pyrroline-5-carboxylate + NADH + 2 H(+)</text>
        <dbReference type="Rhea" id="RHEA:14105"/>
        <dbReference type="ChEBI" id="CHEBI:15378"/>
        <dbReference type="ChEBI" id="CHEBI:17388"/>
        <dbReference type="ChEBI" id="CHEBI:57540"/>
        <dbReference type="ChEBI" id="CHEBI:57945"/>
        <dbReference type="ChEBI" id="CHEBI:60039"/>
        <dbReference type="EC" id="1.5.1.2"/>
    </reaction>
</comment>
<dbReference type="PANTHER" id="PTHR11645:SF49">
    <property type="entry name" value="PYRROLINE-5-CARBOXYLATE REDUCTASE 1"/>
    <property type="match status" value="1"/>
</dbReference>
<feature type="domain" description="Pyrroline-5-carboxylate reductase catalytic N-terminal" evidence="5">
    <location>
        <begin position="9"/>
        <end position="108"/>
    </location>
</feature>
<evidence type="ECO:0000259" key="5">
    <source>
        <dbReference type="Pfam" id="PF03807"/>
    </source>
</evidence>
<dbReference type="Proteomes" id="UP001596113">
    <property type="component" value="Unassembled WGS sequence"/>
</dbReference>
<dbReference type="SUPFAM" id="SSF48179">
    <property type="entry name" value="6-phosphogluconate dehydrogenase C-terminal domain-like"/>
    <property type="match status" value="1"/>
</dbReference>
<dbReference type="InterPro" id="IPR053790">
    <property type="entry name" value="P5CR-like_CS"/>
</dbReference>
<protein>
    <recommendedName>
        <fullName evidence="2 3">Pyrroline-5-carboxylate reductase</fullName>
        <shortName evidence="2">P5C reductase</shortName>
        <shortName evidence="2">P5CR</shortName>
        <ecNumber evidence="2 3">1.5.1.2</ecNumber>
    </recommendedName>
    <alternativeName>
        <fullName evidence="2">PCA reductase</fullName>
    </alternativeName>
</protein>
<organism evidence="7 8">
    <name type="scientific">Cohnella soli</name>
    <dbReference type="NCBI Taxonomy" id="425005"/>
    <lineage>
        <taxon>Bacteria</taxon>
        <taxon>Bacillati</taxon>
        <taxon>Bacillota</taxon>
        <taxon>Bacilli</taxon>
        <taxon>Bacillales</taxon>
        <taxon>Paenibacillaceae</taxon>
        <taxon>Cohnella</taxon>
    </lineage>
</organism>
<dbReference type="PANTHER" id="PTHR11645">
    <property type="entry name" value="PYRROLINE-5-CARBOXYLATE REDUCTASE"/>
    <property type="match status" value="1"/>
</dbReference>
<dbReference type="RefSeq" id="WP_378133426.1">
    <property type="nucleotide sequence ID" value="NZ_JBHSMI010000025.1"/>
</dbReference>
<feature type="domain" description="Pyrroline-5-carboxylate reductase dimerisation" evidence="6">
    <location>
        <begin position="171"/>
        <end position="275"/>
    </location>
</feature>
<comment type="caution">
    <text evidence="7">The sequence shown here is derived from an EMBL/GenBank/DDBJ whole genome shotgun (WGS) entry which is preliminary data.</text>
</comment>
<dbReference type="InterPro" id="IPR029036">
    <property type="entry name" value="P5CR_dimer"/>
</dbReference>
<keyword evidence="2" id="KW-0963">Cytoplasm</keyword>
<keyword evidence="2 4" id="KW-0560">Oxidoreductase</keyword>
<comment type="subcellular location">
    <subcellularLocation>
        <location evidence="2">Cytoplasm</location>
    </subcellularLocation>
</comment>
<comment type="pathway">
    <text evidence="2 4">Amino-acid biosynthesis; L-proline biosynthesis; L-proline from L-glutamate 5-semialdehyde: step 1/1.</text>
</comment>
<accession>A0ABW0HUC2</accession>
<dbReference type="Pfam" id="PF14748">
    <property type="entry name" value="P5CR_dimer"/>
    <property type="match status" value="1"/>
</dbReference>
<evidence type="ECO:0000256" key="2">
    <source>
        <dbReference type="HAMAP-Rule" id="MF_01925"/>
    </source>
</evidence>
<dbReference type="Gene3D" id="1.10.3730.10">
    <property type="entry name" value="ProC C-terminal domain-like"/>
    <property type="match status" value="1"/>
</dbReference>
<evidence type="ECO:0000256" key="1">
    <source>
        <dbReference type="ARBA" id="ARBA00005525"/>
    </source>
</evidence>
<dbReference type="InterPro" id="IPR000304">
    <property type="entry name" value="Pyrroline-COOH_reductase"/>
</dbReference>
<comment type="similarity">
    <text evidence="1 2 4">Belongs to the pyrroline-5-carboxylate reductase family.</text>
</comment>
<dbReference type="PROSITE" id="PS00521">
    <property type="entry name" value="P5CR"/>
    <property type="match status" value="1"/>
</dbReference>
<evidence type="ECO:0000259" key="6">
    <source>
        <dbReference type="Pfam" id="PF14748"/>
    </source>
</evidence>
<dbReference type="SUPFAM" id="SSF51735">
    <property type="entry name" value="NAD(P)-binding Rossmann-fold domains"/>
    <property type="match status" value="1"/>
</dbReference>
<dbReference type="NCBIfam" id="TIGR00112">
    <property type="entry name" value="proC"/>
    <property type="match status" value="1"/>
</dbReference>
<dbReference type="PIRSF" id="PIRSF000193">
    <property type="entry name" value="Pyrrol-5-carb_rd"/>
    <property type="match status" value="1"/>
</dbReference>
<dbReference type="InterPro" id="IPR028939">
    <property type="entry name" value="P5C_Rdtase_cat_N"/>
</dbReference>
<dbReference type="GO" id="GO:0004735">
    <property type="term" value="F:pyrroline-5-carboxylate reductase activity"/>
    <property type="evidence" value="ECO:0007669"/>
    <property type="project" value="UniProtKB-EC"/>
</dbReference>
<comment type="catalytic activity">
    <reaction evidence="2 4">
        <text>L-proline + NADP(+) = (S)-1-pyrroline-5-carboxylate + NADPH + 2 H(+)</text>
        <dbReference type="Rhea" id="RHEA:14109"/>
        <dbReference type="ChEBI" id="CHEBI:15378"/>
        <dbReference type="ChEBI" id="CHEBI:17388"/>
        <dbReference type="ChEBI" id="CHEBI:57783"/>
        <dbReference type="ChEBI" id="CHEBI:58349"/>
        <dbReference type="ChEBI" id="CHEBI:60039"/>
        <dbReference type="EC" id="1.5.1.2"/>
    </reaction>
</comment>
<keyword evidence="8" id="KW-1185">Reference proteome</keyword>
<name>A0ABW0HUC2_9BACL</name>
<keyword evidence="2 4" id="KW-0028">Amino-acid biosynthesis</keyword>
<comment type="function">
    <text evidence="2">Catalyzes the reduction of 1-pyrroline-5-carboxylate (PCA) to L-proline.</text>
</comment>
<dbReference type="InterPro" id="IPR036291">
    <property type="entry name" value="NAD(P)-bd_dom_sf"/>
</dbReference>
<dbReference type="Pfam" id="PF03807">
    <property type="entry name" value="F420_oxidored"/>
    <property type="match status" value="1"/>
</dbReference>
<dbReference type="EC" id="1.5.1.2" evidence="2 3"/>
<keyword evidence="2 4" id="KW-0641">Proline biosynthesis</keyword>
<gene>
    <name evidence="2 7" type="primary">proC</name>
    <name evidence="7" type="ORF">ACFPOF_13515</name>
</gene>
<dbReference type="EMBL" id="JBHSMI010000025">
    <property type="protein sequence ID" value="MFC5403757.1"/>
    <property type="molecule type" value="Genomic_DNA"/>
</dbReference>
<evidence type="ECO:0000313" key="7">
    <source>
        <dbReference type="EMBL" id="MFC5403757.1"/>
    </source>
</evidence>
<evidence type="ECO:0000256" key="4">
    <source>
        <dbReference type="RuleBase" id="RU003903"/>
    </source>
</evidence>
<dbReference type="InterPro" id="IPR008927">
    <property type="entry name" value="6-PGluconate_DH-like_C_sf"/>
</dbReference>
<dbReference type="Gene3D" id="3.40.50.720">
    <property type="entry name" value="NAD(P)-binding Rossmann-like Domain"/>
    <property type="match status" value="1"/>
</dbReference>
<keyword evidence="2 4" id="KW-0521">NADP</keyword>
<sequence>MNDKLQHPKLTFFGAGSMAEALLRGITAAELLPPSNIVVMNRQNAERLQELQQKYKIMPASTDTDKSNALRSADIILLSMKPKDAAVAIRSLKPLLHPDQLLVSVIAGLSIDTIHQLLGNAQPVVRTMPNTSSTIGLGATGISFSEAVNENQRAFAIAMFEAVGLTSVVEEPMIEAVNGVSGSGPAYIYYVMEAMIQAGVELGLTPEVATQLTAQTVKGAAEMVISTGENPGELRRKVTSPNGTTQAALETLDRFAFQEAINKAIHRCAERAREMGDAIRAEAL</sequence>
<evidence type="ECO:0000256" key="3">
    <source>
        <dbReference type="NCBIfam" id="TIGR00112"/>
    </source>
</evidence>
<reference evidence="8" key="1">
    <citation type="journal article" date="2019" name="Int. J. Syst. Evol. Microbiol.">
        <title>The Global Catalogue of Microorganisms (GCM) 10K type strain sequencing project: providing services to taxonomists for standard genome sequencing and annotation.</title>
        <authorList>
            <consortium name="The Broad Institute Genomics Platform"/>
            <consortium name="The Broad Institute Genome Sequencing Center for Infectious Disease"/>
            <person name="Wu L."/>
            <person name="Ma J."/>
        </authorList>
    </citation>
    <scope>NUCLEOTIDE SEQUENCE [LARGE SCALE GENOMIC DNA]</scope>
    <source>
        <strain evidence="8">CGMCC 1.18575</strain>
    </source>
</reference>